<accession>A0A0F5H1R8</accession>
<feature type="region of interest" description="LID" evidence="6">
    <location>
        <begin position="129"/>
        <end position="166"/>
    </location>
</feature>
<name>A0A0F5H1R8_9BACT</name>
<feature type="binding site" evidence="6">
    <location>
        <position position="202"/>
    </location>
    <ligand>
        <name>ATP</name>
        <dbReference type="ChEBI" id="CHEBI:30616"/>
    </ligand>
</feature>
<evidence type="ECO:0000313" key="11">
    <source>
        <dbReference type="Proteomes" id="UP000033750"/>
    </source>
</evidence>
<feature type="region of interest" description="NMP" evidence="6">
    <location>
        <begin position="36"/>
        <end position="65"/>
    </location>
</feature>
<dbReference type="InterPro" id="IPR007862">
    <property type="entry name" value="Adenylate_kinase_lid-dom"/>
</dbReference>
<feature type="domain" description="Adenylate kinase active site lid" evidence="9">
    <location>
        <begin position="130"/>
        <end position="165"/>
    </location>
</feature>
<dbReference type="Pfam" id="PF05191">
    <property type="entry name" value="ADK_lid"/>
    <property type="match status" value="1"/>
</dbReference>
<evidence type="ECO:0000256" key="3">
    <source>
        <dbReference type="ARBA" id="ARBA00022741"/>
    </source>
</evidence>
<evidence type="ECO:0000256" key="7">
    <source>
        <dbReference type="RuleBase" id="RU003330"/>
    </source>
</evidence>
<feature type="binding site" evidence="6">
    <location>
        <position position="136"/>
    </location>
    <ligand>
        <name>Zn(2+)</name>
        <dbReference type="ChEBI" id="CHEBI:29105"/>
        <note>structural</note>
    </ligand>
</feature>
<dbReference type="PATRIC" id="fig|1264554.4.peg.4"/>
<dbReference type="AlphaFoldDB" id="A0A0F5H1R8"/>
<feature type="binding site" evidence="6">
    <location>
        <position position="133"/>
    </location>
    <ligand>
        <name>Zn(2+)</name>
        <dbReference type="ChEBI" id="CHEBI:29105"/>
        <note>structural</note>
    </ligand>
</feature>
<comment type="similarity">
    <text evidence="6 7">Belongs to the adenylate kinase family.</text>
</comment>
<evidence type="ECO:0000256" key="8">
    <source>
        <dbReference type="RuleBase" id="RU003331"/>
    </source>
</evidence>
<comment type="catalytic activity">
    <reaction evidence="6 8">
        <text>AMP + ATP = 2 ADP</text>
        <dbReference type="Rhea" id="RHEA:12973"/>
        <dbReference type="ChEBI" id="CHEBI:30616"/>
        <dbReference type="ChEBI" id="CHEBI:456215"/>
        <dbReference type="ChEBI" id="CHEBI:456216"/>
        <dbReference type="EC" id="2.7.4.3"/>
    </reaction>
</comment>
<keyword evidence="6" id="KW-0963">Cytoplasm</keyword>
<dbReference type="Gene3D" id="3.40.50.300">
    <property type="entry name" value="P-loop containing nucleotide triphosphate hydrolases"/>
    <property type="match status" value="1"/>
</dbReference>
<keyword evidence="1 6" id="KW-0808">Transferase</keyword>
<dbReference type="PRINTS" id="PR00094">
    <property type="entry name" value="ADENYLTKNASE"/>
</dbReference>
<keyword evidence="4 6" id="KW-0418">Kinase</keyword>
<feature type="binding site" evidence="6">
    <location>
        <position position="156"/>
    </location>
    <ligand>
        <name>Zn(2+)</name>
        <dbReference type="ChEBI" id="CHEBI:29105"/>
        <note>structural</note>
    </ligand>
</feature>
<dbReference type="InterPro" id="IPR027417">
    <property type="entry name" value="P-loop_NTPase"/>
</dbReference>
<evidence type="ECO:0000259" key="9">
    <source>
        <dbReference type="Pfam" id="PF05191"/>
    </source>
</evidence>
<dbReference type="GO" id="GO:0008270">
    <property type="term" value="F:zinc ion binding"/>
    <property type="evidence" value="ECO:0007669"/>
    <property type="project" value="UniProtKB-UniRule"/>
</dbReference>
<evidence type="ECO:0000256" key="2">
    <source>
        <dbReference type="ARBA" id="ARBA00022727"/>
    </source>
</evidence>
<gene>
    <name evidence="6 10" type="primary">adk</name>
    <name evidence="10" type="ORF">MMELEA_02360</name>
</gene>
<dbReference type="GO" id="GO:0004017">
    <property type="term" value="F:AMP kinase activity"/>
    <property type="evidence" value="ECO:0007669"/>
    <property type="project" value="UniProtKB-UniRule"/>
</dbReference>
<keyword evidence="6" id="KW-0479">Metal-binding</keyword>
<dbReference type="CDD" id="cd01428">
    <property type="entry name" value="ADK"/>
    <property type="match status" value="1"/>
</dbReference>
<dbReference type="RefSeq" id="WP_082065476.1">
    <property type="nucleotide sequence ID" value="NZ_JZXN01000002.1"/>
</dbReference>
<evidence type="ECO:0000256" key="4">
    <source>
        <dbReference type="ARBA" id="ARBA00022777"/>
    </source>
</evidence>
<comment type="function">
    <text evidence="6">Catalyzes the reversible transfer of the terminal phosphate group between ATP and AMP. Plays an important role in cellular energy homeostasis and in adenine nucleotide metabolism.</text>
</comment>
<feature type="binding site" evidence="6">
    <location>
        <position position="153"/>
    </location>
    <ligand>
        <name>Zn(2+)</name>
        <dbReference type="ChEBI" id="CHEBI:29105"/>
        <note>structural</note>
    </ligand>
</feature>
<dbReference type="NCBIfam" id="TIGR01351">
    <property type="entry name" value="adk"/>
    <property type="match status" value="1"/>
</dbReference>
<feature type="binding site" evidence="6">
    <location>
        <begin position="92"/>
        <end position="95"/>
    </location>
    <ligand>
        <name>AMP</name>
        <dbReference type="ChEBI" id="CHEBI:456215"/>
    </ligand>
</feature>
<comment type="domain">
    <text evidence="6">Consists of three domains, a large central CORE domain and two small peripheral domains, NMPbind and LID, which undergo movements during catalysis. The LID domain closes over the site of phosphoryl transfer upon ATP binding. Assembling and dissambling the active center during each catalytic cycle provides an effective means to prevent ATP hydrolysis. Some bacteria have evolved a zinc-coordinating structure that stabilizes the LID domain.</text>
</comment>
<keyword evidence="5 6" id="KW-0067">ATP-binding</keyword>
<dbReference type="SUPFAM" id="SSF52540">
    <property type="entry name" value="P-loop containing nucleoside triphosphate hydrolases"/>
    <property type="match status" value="1"/>
</dbReference>
<feature type="binding site" evidence="6">
    <location>
        <position position="99"/>
    </location>
    <ligand>
        <name>AMP</name>
        <dbReference type="ChEBI" id="CHEBI:456215"/>
    </ligand>
</feature>
<dbReference type="STRING" id="29561.MM26B8_03350"/>
<feature type="binding site" evidence="6">
    <location>
        <position position="42"/>
    </location>
    <ligand>
        <name>AMP</name>
        <dbReference type="ChEBI" id="CHEBI:456215"/>
    </ligand>
</feature>
<dbReference type="EMBL" id="JZXN01000002">
    <property type="protein sequence ID" value="KKB27070.1"/>
    <property type="molecule type" value="Genomic_DNA"/>
</dbReference>
<comment type="subcellular location">
    <subcellularLocation>
        <location evidence="6 8">Cytoplasm</location>
    </subcellularLocation>
</comment>
<dbReference type="UniPathway" id="UPA00588">
    <property type="reaction ID" value="UER00649"/>
</dbReference>
<dbReference type="InterPro" id="IPR006259">
    <property type="entry name" value="Adenyl_kin_sub"/>
</dbReference>
<protein>
    <recommendedName>
        <fullName evidence="6 8">Adenylate kinase</fullName>
        <shortName evidence="6">AK</shortName>
        <ecNumber evidence="6 8">2.7.4.3</ecNumber>
    </recommendedName>
    <alternativeName>
        <fullName evidence="6">ATP-AMP transphosphorylase</fullName>
    </alternativeName>
    <alternativeName>
        <fullName evidence="6">ATP:AMP phosphotransferase</fullName>
    </alternativeName>
    <alternativeName>
        <fullName evidence="6">Adenylate monophosphate kinase</fullName>
    </alternativeName>
</protein>
<evidence type="ECO:0000256" key="5">
    <source>
        <dbReference type="ARBA" id="ARBA00022840"/>
    </source>
</evidence>
<keyword evidence="6" id="KW-0862">Zinc</keyword>
<keyword evidence="3 6" id="KW-0547">Nucleotide-binding</keyword>
<feature type="binding site" evidence="6">
    <location>
        <position position="163"/>
    </location>
    <ligand>
        <name>AMP</name>
        <dbReference type="ChEBI" id="CHEBI:456215"/>
    </ligand>
</feature>
<dbReference type="InterPro" id="IPR036193">
    <property type="entry name" value="ADK_active_lid_dom_sf"/>
</dbReference>
<sequence length="217" mass="24753">MIKNSLPNIVFMGPPGVGKGTTATFLAQKTGMKHLSTGSIFREAIAKKTKLGLELAKYVENGLYVPDEVTNQIVKEKLEELMEKGERVILDGYPRTLEQVHFLNNISNFSYEVIELVAPNELIMQRLNGRRFCPNCGKNFNIFSMPSKLNDRCDNCQNLLEMRKDDSIENIKVRQEVYKKSTAPLLDYFRENNNLQIFDASGKPESVVKQILDYLKL</sequence>
<evidence type="ECO:0000256" key="6">
    <source>
        <dbReference type="HAMAP-Rule" id="MF_00235"/>
    </source>
</evidence>
<comment type="caution">
    <text evidence="6">Lacks conserved residue(s) required for the propagation of feature annotation.</text>
</comment>
<comment type="pathway">
    <text evidence="6">Purine metabolism; AMP biosynthesis via salvage pathway; AMP from ADP: step 1/1.</text>
</comment>
<evidence type="ECO:0000256" key="1">
    <source>
        <dbReference type="ARBA" id="ARBA00022679"/>
    </source>
</evidence>
<feature type="binding site" evidence="6">
    <location>
        <position position="130"/>
    </location>
    <ligand>
        <name>ATP</name>
        <dbReference type="ChEBI" id="CHEBI:30616"/>
    </ligand>
</feature>
<dbReference type="GO" id="GO:0044209">
    <property type="term" value="P:AMP salvage"/>
    <property type="evidence" value="ECO:0007669"/>
    <property type="project" value="UniProtKB-UniRule"/>
</dbReference>
<feature type="binding site" evidence="6">
    <location>
        <begin position="16"/>
        <end position="21"/>
    </location>
    <ligand>
        <name>ATP</name>
        <dbReference type="ChEBI" id="CHEBI:30616"/>
    </ligand>
</feature>
<feature type="binding site" evidence="6">
    <location>
        <position position="174"/>
    </location>
    <ligand>
        <name>AMP</name>
        <dbReference type="ChEBI" id="CHEBI:456215"/>
    </ligand>
</feature>
<dbReference type="GO" id="GO:0005524">
    <property type="term" value="F:ATP binding"/>
    <property type="evidence" value="ECO:0007669"/>
    <property type="project" value="UniProtKB-UniRule"/>
</dbReference>
<keyword evidence="2 6" id="KW-0545">Nucleotide biosynthesis</keyword>
<dbReference type="PANTHER" id="PTHR23359">
    <property type="entry name" value="NUCLEOTIDE KINASE"/>
    <property type="match status" value="1"/>
</dbReference>
<dbReference type="PROSITE" id="PS00113">
    <property type="entry name" value="ADENYLATE_KINASE"/>
    <property type="match status" value="1"/>
</dbReference>
<dbReference type="InterPro" id="IPR000850">
    <property type="entry name" value="Adenylat/UMP-CMP_kin"/>
</dbReference>
<dbReference type="InterPro" id="IPR033690">
    <property type="entry name" value="Adenylat_kinase_CS"/>
</dbReference>
<dbReference type="SUPFAM" id="SSF57774">
    <property type="entry name" value="Microbial and mitochondrial ADK, insert 'zinc finger' domain"/>
    <property type="match status" value="1"/>
</dbReference>
<comment type="caution">
    <text evidence="10">The sequence shown here is derived from an EMBL/GenBank/DDBJ whole genome shotgun (WGS) entry which is preliminary data.</text>
</comment>
<keyword evidence="11" id="KW-1185">Reference proteome</keyword>
<organism evidence="10 11">
    <name type="scientific">Mycoplasmopsis meleagridis ATCC 25294</name>
    <dbReference type="NCBI Taxonomy" id="1264554"/>
    <lineage>
        <taxon>Bacteria</taxon>
        <taxon>Bacillati</taxon>
        <taxon>Mycoplasmatota</taxon>
        <taxon>Mycoplasmoidales</taxon>
        <taxon>Metamycoplasmataceae</taxon>
        <taxon>Mycoplasmopsis</taxon>
    </lineage>
</organism>
<evidence type="ECO:0000313" key="10">
    <source>
        <dbReference type="EMBL" id="KKB27070.1"/>
    </source>
</evidence>
<comment type="subunit">
    <text evidence="6 8">Monomer.</text>
</comment>
<dbReference type="Proteomes" id="UP000033750">
    <property type="component" value="Unassembled WGS sequence"/>
</dbReference>
<feature type="binding site" evidence="6">
    <location>
        <begin position="63"/>
        <end position="65"/>
    </location>
    <ligand>
        <name>AMP</name>
        <dbReference type="ChEBI" id="CHEBI:456215"/>
    </ligand>
</feature>
<dbReference type="Pfam" id="PF00406">
    <property type="entry name" value="ADK"/>
    <property type="match status" value="1"/>
</dbReference>
<feature type="binding site" evidence="6">
    <location>
        <position position="37"/>
    </location>
    <ligand>
        <name>AMP</name>
        <dbReference type="ChEBI" id="CHEBI:456215"/>
    </ligand>
</feature>
<dbReference type="EC" id="2.7.4.3" evidence="6 8"/>
<dbReference type="HAMAP" id="MF_00235">
    <property type="entry name" value="Adenylate_kinase_Adk"/>
    <property type="match status" value="1"/>
</dbReference>
<proteinExistence type="inferred from homology"/>
<reference evidence="10 11" key="1">
    <citation type="submission" date="2015-03" db="EMBL/GenBank/DDBJ databases">
        <title>Genome sequence of Mycoplasma meleagridis strain ATCC 25294.</title>
        <authorList>
            <person name="Yacoub E."/>
            <person name="Blanchard A."/>
            <person name="Sirand-Pugnet P."/>
            <person name="Mardassi B.B.A."/>
        </authorList>
    </citation>
    <scope>NUCLEOTIDE SEQUENCE [LARGE SCALE GENOMIC DNA]</scope>
    <source>
        <strain evidence="10 11">ATCC 25294</strain>
    </source>
</reference>
<dbReference type="GO" id="GO:0005737">
    <property type="term" value="C:cytoplasm"/>
    <property type="evidence" value="ECO:0007669"/>
    <property type="project" value="UniProtKB-SubCell"/>
</dbReference>